<dbReference type="EMBL" id="VWXX01000003">
    <property type="protein sequence ID" value="KAA6186931.1"/>
    <property type="molecule type" value="Genomic_DNA"/>
</dbReference>
<gene>
    <name evidence="9 10" type="primary">cobD</name>
    <name evidence="10" type="ORF">F2Q65_03310</name>
</gene>
<evidence type="ECO:0000256" key="4">
    <source>
        <dbReference type="ARBA" id="ARBA00022475"/>
    </source>
</evidence>
<evidence type="ECO:0000256" key="2">
    <source>
        <dbReference type="ARBA" id="ARBA00004953"/>
    </source>
</evidence>
<dbReference type="NCBIfam" id="TIGR00380">
    <property type="entry name" value="cobal_cbiB"/>
    <property type="match status" value="1"/>
</dbReference>
<feature type="transmembrane region" description="Helical" evidence="9">
    <location>
        <begin position="83"/>
        <end position="101"/>
    </location>
</feature>
<dbReference type="HAMAP" id="MF_00024">
    <property type="entry name" value="CobD_CbiB"/>
    <property type="match status" value="1"/>
</dbReference>
<dbReference type="AlphaFoldDB" id="A0A5M8FS97"/>
<dbReference type="InterPro" id="IPR004485">
    <property type="entry name" value="Cobalamin_biosynth_CobD/CbiB"/>
</dbReference>
<feature type="transmembrane region" description="Helical" evidence="9">
    <location>
        <begin position="157"/>
        <end position="181"/>
    </location>
</feature>
<reference evidence="10 11" key="1">
    <citation type="submission" date="2019-09" db="EMBL/GenBank/DDBJ databases">
        <title>Whole-genome sequence of the purple sulfur bacterium Thiohalocapsa marina DSM 19078.</title>
        <authorList>
            <person name="Kyndt J.A."/>
            <person name="Meyer T.E."/>
        </authorList>
    </citation>
    <scope>NUCLEOTIDE SEQUENCE [LARGE SCALE GENOMIC DNA]</scope>
    <source>
        <strain evidence="10 11">DSM 19078</strain>
    </source>
</reference>
<comment type="subcellular location">
    <subcellularLocation>
        <location evidence="1 9">Cell membrane</location>
        <topology evidence="1 9">Multi-pass membrane protein</topology>
    </subcellularLocation>
</comment>
<evidence type="ECO:0000256" key="6">
    <source>
        <dbReference type="ARBA" id="ARBA00022692"/>
    </source>
</evidence>
<dbReference type="GO" id="GO:0048472">
    <property type="term" value="F:threonine-phosphate decarboxylase activity"/>
    <property type="evidence" value="ECO:0007669"/>
    <property type="project" value="InterPro"/>
</dbReference>
<evidence type="ECO:0000256" key="7">
    <source>
        <dbReference type="ARBA" id="ARBA00022989"/>
    </source>
</evidence>
<keyword evidence="8 9" id="KW-0472">Membrane</keyword>
<evidence type="ECO:0000313" key="10">
    <source>
        <dbReference type="EMBL" id="KAA6186931.1"/>
    </source>
</evidence>
<comment type="similarity">
    <text evidence="3 9">Belongs to the CobD/CbiB family.</text>
</comment>
<evidence type="ECO:0000256" key="1">
    <source>
        <dbReference type="ARBA" id="ARBA00004651"/>
    </source>
</evidence>
<dbReference type="PANTHER" id="PTHR34308:SF1">
    <property type="entry name" value="COBALAMIN BIOSYNTHESIS PROTEIN CBIB"/>
    <property type="match status" value="1"/>
</dbReference>
<feature type="transmembrane region" description="Helical" evidence="9">
    <location>
        <begin position="54"/>
        <end position="71"/>
    </location>
</feature>
<accession>A0A5M8FS97</accession>
<protein>
    <recommendedName>
        <fullName evidence="9">Cobalamin biosynthesis protein CobD</fullName>
    </recommendedName>
</protein>
<keyword evidence="6 9" id="KW-0812">Transmembrane</keyword>
<evidence type="ECO:0000256" key="8">
    <source>
        <dbReference type="ARBA" id="ARBA00023136"/>
    </source>
</evidence>
<proteinExistence type="inferred from homology"/>
<dbReference type="PANTHER" id="PTHR34308">
    <property type="entry name" value="COBALAMIN BIOSYNTHESIS PROTEIN CBIB"/>
    <property type="match status" value="1"/>
</dbReference>
<dbReference type="GO" id="GO:0009236">
    <property type="term" value="P:cobalamin biosynthetic process"/>
    <property type="evidence" value="ECO:0007669"/>
    <property type="project" value="UniProtKB-UniRule"/>
</dbReference>
<evidence type="ECO:0000256" key="5">
    <source>
        <dbReference type="ARBA" id="ARBA00022573"/>
    </source>
</evidence>
<organism evidence="10 11">
    <name type="scientific">Thiohalocapsa marina</name>
    <dbReference type="NCBI Taxonomy" id="424902"/>
    <lineage>
        <taxon>Bacteria</taxon>
        <taxon>Pseudomonadati</taxon>
        <taxon>Pseudomonadota</taxon>
        <taxon>Gammaproteobacteria</taxon>
        <taxon>Chromatiales</taxon>
        <taxon>Chromatiaceae</taxon>
        <taxon>Thiohalocapsa</taxon>
    </lineage>
</organism>
<evidence type="ECO:0000256" key="3">
    <source>
        <dbReference type="ARBA" id="ARBA00006263"/>
    </source>
</evidence>
<comment type="caution">
    <text evidence="10">The sequence shown here is derived from an EMBL/GenBank/DDBJ whole genome shotgun (WGS) entry which is preliminary data.</text>
</comment>
<feature type="transmembrane region" description="Helical" evidence="9">
    <location>
        <begin position="292"/>
        <end position="311"/>
    </location>
</feature>
<name>A0A5M8FS97_9GAMM</name>
<keyword evidence="5 9" id="KW-0169">Cobalamin biosynthesis</keyword>
<comment type="function">
    <text evidence="9">Converts cobyric acid to cobinamide by the addition of aminopropanol on the F carboxylic group.</text>
</comment>
<keyword evidence="4 9" id="KW-1003">Cell membrane</keyword>
<keyword evidence="11" id="KW-1185">Reference proteome</keyword>
<dbReference type="Pfam" id="PF03186">
    <property type="entry name" value="CobD_Cbib"/>
    <property type="match status" value="1"/>
</dbReference>
<keyword evidence="7 9" id="KW-1133">Transmembrane helix</keyword>
<dbReference type="Proteomes" id="UP000322981">
    <property type="component" value="Unassembled WGS sequence"/>
</dbReference>
<sequence>MIASMAFVLAACLLDVALGDPVYRWHPVRLIGHLIEAFERPLFAVGLDGRLGGVLHWLLVVAGALGAWLLLRAGLGALHPWLALLWDLYLAYSLLALRGLAEQGWLILKDLDDLPAARRHLKALVGRDTKPLQRDGIVRATIESLSENLTDAVLTPLWALCLFGLPGLILVKTISTLDSMVGYRNARYARFGWAGARSDDLVHWLPARLSVVVIAAAAAMLRLHPRLALRAAWRHHHRLPSPNSGWSEAAFAGALRVRLLGPVWRKGRLVNTEFMGEPDWPADLGAADLRRALMLLVICCVIAVALGLALVGTG</sequence>
<comment type="pathway">
    <text evidence="2 9">Cofactor biosynthesis; adenosylcobalamin biosynthesis.</text>
</comment>
<evidence type="ECO:0000313" key="11">
    <source>
        <dbReference type="Proteomes" id="UP000322981"/>
    </source>
</evidence>
<dbReference type="OrthoDB" id="9811967at2"/>
<dbReference type="GO" id="GO:0015420">
    <property type="term" value="F:ABC-type vitamin B12 transporter activity"/>
    <property type="evidence" value="ECO:0007669"/>
    <property type="project" value="UniProtKB-UniRule"/>
</dbReference>
<dbReference type="GO" id="GO:0005886">
    <property type="term" value="C:plasma membrane"/>
    <property type="evidence" value="ECO:0007669"/>
    <property type="project" value="UniProtKB-SubCell"/>
</dbReference>
<evidence type="ECO:0000256" key="9">
    <source>
        <dbReference type="HAMAP-Rule" id="MF_00024"/>
    </source>
</evidence>
<dbReference type="UniPathway" id="UPA00148"/>
<comment type="caution">
    <text evidence="9">Lacks conserved residue(s) required for the propagation of feature annotation.</text>
</comment>